<protein>
    <submittedName>
        <fullName evidence="1">Uncharacterized protein</fullName>
    </submittedName>
</protein>
<evidence type="ECO:0000313" key="1">
    <source>
        <dbReference type="EMBL" id="AUX30753.1"/>
    </source>
</evidence>
<accession>A0A4P2QML0</accession>
<evidence type="ECO:0000313" key="2">
    <source>
        <dbReference type="Proteomes" id="UP000295497"/>
    </source>
</evidence>
<dbReference type="AlphaFoldDB" id="A0A4P2QML0"/>
<dbReference type="Proteomes" id="UP000295497">
    <property type="component" value="Chromosome"/>
</dbReference>
<dbReference type="EMBL" id="CP012672">
    <property type="protein sequence ID" value="AUX30753.1"/>
    <property type="molecule type" value="Genomic_DNA"/>
</dbReference>
<gene>
    <name evidence="1" type="ORF">SOCE836_028640</name>
</gene>
<sequence length="252" mass="26607">MEKARGRTVARASCHRAEENATALASGNVAPSPSSRCSASACARLRAAAGARLPCIARGGPATALRRSLAGAALAGALAWGSPARAAETQSLAEAGISPDLAWAASQLIPSPTWHLYADDTRFGLRWQLTPLLYSFGRNRRLSPWRSLLAEPLARHAGALEIHVTPEYLFSGAGIEDHVQLTGGVRAYFPLLHRGEYLSCSLGGSAFTLGGEVAAAYEAGLYTLFGVIGVQVAYSPTRALRGTTLTLNLRYF</sequence>
<reference evidence="1 2" key="1">
    <citation type="submission" date="2015-09" db="EMBL/GenBank/DDBJ databases">
        <title>Sorangium comparison.</title>
        <authorList>
            <person name="Zaburannyi N."/>
            <person name="Bunk B."/>
            <person name="Overmann J."/>
            <person name="Mueller R."/>
        </authorList>
    </citation>
    <scope>NUCLEOTIDE SEQUENCE [LARGE SCALE GENOMIC DNA]</scope>
    <source>
        <strain evidence="1 2">So ce836</strain>
    </source>
</reference>
<name>A0A4P2QML0_SORCE</name>
<organism evidence="1 2">
    <name type="scientific">Sorangium cellulosum</name>
    <name type="common">Polyangium cellulosum</name>
    <dbReference type="NCBI Taxonomy" id="56"/>
    <lineage>
        <taxon>Bacteria</taxon>
        <taxon>Pseudomonadati</taxon>
        <taxon>Myxococcota</taxon>
        <taxon>Polyangia</taxon>
        <taxon>Polyangiales</taxon>
        <taxon>Polyangiaceae</taxon>
        <taxon>Sorangium</taxon>
    </lineage>
</organism>
<proteinExistence type="predicted"/>